<dbReference type="RefSeq" id="WP_124975477.1">
    <property type="nucleotide sequence ID" value="NZ_BDQK01000013.1"/>
</dbReference>
<dbReference type="AlphaFoldDB" id="A0A401IJH6"/>
<proteinExistence type="predicted"/>
<gene>
    <name evidence="1" type="ORF">AsFPU1_2850</name>
</gene>
<sequence>MVNNSVKVIATSALVAVGVLGLVSGAKADSKYPQYNMITEGFPSTVDWASSQAITPHEQIKVVFACESKGDGTYMTVEKVVKETVDPDHYPVYKTEDLSSENGLSGESMINWTATLPSNNPKGEYTPASRCGTVSARLTNLAYAFGLTNPTNVAKIGEASLVGRVNAEKVIFISHDPMKASSSNVIFTLKPDNATAAKAPKVLTQFRTGIAGSVGGSGDPATLAPVVE</sequence>
<dbReference type="InterPro" id="IPR025478">
    <property type="entry name" value="COP23"/>
</dbReference>
<dbReference type="Pfam" id="PF14218">
    <property type="entry name" value="COP23"/>
    <property type="match status" value="1"/>
</dbReference>
<evidence type="ECO:0000313" key="1">
    <source>
        <dbReference type="EMBL" id="GBF81437.1"/>
    </source>
</evidence>
<evidence type="ECO:0000313" key="2">
    <source>
        <dbReference type="Proteomes" id="UP000287247"/>
    </source>
</evidence>
<organism evidence="1 2">
    <name type="scientific">Aphanothece sacrum FPU1</name>
    <dbReference type="NCBI Taxonomy" id="1920663"/>
    <lineage>
        <taxon>Bacteria</taxon>
        <taxon>Bacillati</taxon>
        <taxon>Cyanobacteriota</taxon>
        <taxon>Cyanophyceae</taxon>
        <taxon>Oscillatoriophycideae</taxon>
        <taxon>Chroococcales</taxon>
        <taxon>Aphanothecaceae</taxon>
        <taxon>Aphanothece</taxon>
    </lineage>
</organism>
<reference evidence="2" key="1">
    <citation type="submission" date="2017-05" db="EMBL/GenBank/DDBJ databases">
        <title>Physiological properties and genetic analysis related to exopolysaccharide production of fresh-water unicellular cyanobacterium Aphanothece sacrum, Suizenji Nori, that has been cultured as a food source in Japan.</title>
        <authorList>
            <person name="Kanesaki Y."/>
            <person name="Yoshikawa S."/>
            <person name="Ohki K."/>
        </authorList>
    </citation>
    <scope>NUCLEOTIDE SEQUENCE [LARGE SCALE GENOMIC DNA]</scope>
    <source>
        <strain evidence="2">FPU1</strain>
    </source>
</reference>
<comment type="caution">
    <text evidence="1">The sequence shown here is derived from an EMBL/GenBank/DDBJ whole genome shotgun (WGS) entry which is preliminary data.</text>
</comment>
<dbReference type="OrthoDB" id="422952at2"/>
<protein>
    <submittedName>
        <fullName evidence="1">Circadian oscillating COP23 family protein</fullName>
    </submittedName>
</protein>
<accession>A0A401IJH6</accession>
<keyword evidence="2" id="KW-1185">Reference proteome</keyword>
<name>A0A401IJH6_APHSA</name>
<dbReference type="EMBL" id="BDQK01000013">
    <property type="protein sequence ID" value="GBF81437.1"/>
    <property type="molecule type" value="Genomic_DNA"/>
</dbReference>
<dbReference type="Proteomes" id="UP000287247">
    <property type="component" value="Unassembled WGS sequence"/>
</dbReference>